<reference evidence="6" key="2">
    <citation type="journal article" date="2021" name="PeerJ">
        <title>Extensive microbial diversity within the chicken gut microbiome revealed by metagenomics and culture.</title>
        <authorList>
            <person name="Gilroy R."/>
            <person name="Ravi A."/>
            <person name="Getino M."/>
            <person name="Pursley I."/>
            <person name="Horton D.L."/>
            <person name="Alikhan N.F."/>
            <person name="Baker D."/>
            <person name="Gharbi K."/>
            <person name="Hall N."/>
            <person name="Watson M."/>
            <person name="Adriaenssens E.M."/>
            <person name="Foster-Nyarko E."/>
            <person name="Jarju S."/>
            <person name="Secka A."/>
            <person name="Antonio M."/>
            <person name="Oren A."/>
            <person name="Chaudhuri R.R."/>
            <person name="La Ragione R."/>
            <person name="Hildebrand F."/>
            <person name="Pallen M.J."/>
        </authorList>
    </citation>
    <scope>NUCLEOTIDE SEQUENCE</scope>
    <source>
        <strain evidence="6">3924</strain>
    </source>
</reference>
<protein>
    <submittedName>
        <fullName evidence="6">PLP-dependent aminotransferase family protein</fullName>
    </submittedName>
</protein>
<dbReference type="EMBL" id="JADIMV010000040">
    <property type="protein sequence ID" value="MBO8439413.1"/>
    <property type="molecule type" value="Genomic_DNA"/>
</dbReference>
<feature type="domain" description="Aminotransferase class I/classII large" evidence="5">
    <location>
        <begin position="44"/>
        <end position="382"/>
    </location>
</feature>
<dbReference type="Gene3D" id="3.90.1150.10">
    <property type="entry name" value="Aspartate Aminotransferase, domain 1"/>
    <property type="match status" value="1"/>
</dbReference>
<evidence type="ECO:0000256" key="3">
    <source>
        <dbReference type="ARBA" id="ARBA00022679"/>
    </source>
</evidence>
<evidence type="ECO:0000313" key="7">
    <source>
        <dbReference type="Proteomes" id="UP000712007"/>
    </source>
</evidence>
<dbReference type="SUPFAM" id="SSF53383">
    <property type="entry name" value="PLP-dependent transferases"/>
    <property type="match status" value="1"/>
</dbReference>
<comment type="cofactor">
    <cofactor evidence="1">
        <name>pyridoxal 5'-phosphate</name>
        <dbReference type="ChEBI" id="CHEBI:597326"/>
    </cofactor>
</comment>
<dbReference type="Gene3D" id="3.40.640.10">
    <property type="entry name" value="Type I PLP-dependent aspartate aminotransferase-like (Major domain)"/>
    <property type="match status" value="1"/>
</dbReference>
<dbReference type="Pfam" id="PF00155">
    <property type="entry name" value="Aminotran_1_2"/>
    <property type="match status" value="1"/>
</dbReference>
<sequence>MRYAKCVGEFRPSPIRGMMKAVINPNVISFAGGMPGNDLFPIQDVRDIVATLPEAEFETAMQYGPTDGLPALIDLLTKDMAAKGFDMTKNRIIITTGSTQVMNIISKILTDPGDVVLTEDPVFCGSAGAFCAAQGKIYGVKLDGEGIIISELEKALELNPKFIYITPTFHNPAGLTYSRKRREEFLAVMAKHPDTVILEDDAYCQLYYDEDVRNEIVPMKTYAKNEQQIVYCSSFSKIFGPGLRIGWMVIPNNMYEAAEICKQSIDACTPQLSQMLAYEFMRSGRMTRYVERLRKVYKERRDTMVRCMKEYCPEVTFVTPKGGFFLWAKLPDGLDIDKYFDACAERGVVFVKGQAFSANYENNGHIRVSFSNIPPEVIEKGVKLMGEELKKMLK</sequence>
<evidence type="ECO:0000313" key="6">
    <source>
        <dbReference type="EMBL" id="MBO8439413.1"/>
    </source>
</evidence>
<gene>
    <name evidence="6" type="ORF">IAC51_02060</name>
</gene>
<dbReference type="CDD" id="cd00609">
    <property type="entry name" value="AAT_like"/>
    <property type="match status" value="1"/>
</dbReference>
<dbReference type="GO" id="GO:0030170">
    <property type="term" value="F:pyridoxal phosphate binding"/>
    <property type="evidence" value="ECO:0007669"/>
    <property type="project" value="InterPro"/>
</dbReference>
<keyword evidence="4" id="KW-0663">Pyridoxal phosphate</keyword>
<proteinExistence type="predicted"/>
<keyword evidence="2 6" id="KW-0032">Aminotransferase</keyword>
<reference evidence="6" key="1">
    <citation type="submission" date="2020-10" db="EMBL/GenBank/DDBJ databases">
        <authorList>
            <person name="Gilroy R."/>
        </authorList>
    </citation>
    <scope>NUCLEOTIDE SEQUENCE</scope>
    <source>
        <strain evidence="6">3924</strain>
    </source>
</reference>
<dbReference type="InterPro" id="IPR004839">
    <property type="entry name" value="Aminotransferase_I/II_large"/>
</dbReference>
<name>A0A940DIS2_9BACT</name>
<evidence type="ECO:0000256" key="4">
    <source>
        <dbReference type="ARBA" id="ARBA00022898"/>
    </source>
</evidence>
<dbReference type="Proteomes" id="UP000712007">
    <property type="component" value="Unassembled WGS sequence"/>
</dbReference>
<dbReference type="InterPro" id="IPR015424">
    <property type="entry name" value="PyrdxlP-dep_Trfase"/>
</dbReference>
<organism evidence="6 7">
    <name type="scientific">Candidatus Aphodosoma intestinipullorum</name>
    <dbReference type="NCBI Taxonomy" id="2840674"/>
    <lineage>
        <taxon>Bacteria</taxon>
        <taxon>Pseudomonadati</taxon>
        <taxon>Bacteroidota</taxon>
        <taxon>Bacteroidia</taxon>
        <taxon>Bacteroidales</taxon>
        <taxon>Candidatus Aphodosoma</taxon>
    </lineage>
</organism>
<dbReference type="GO" id="GO:0008483">
    <property type="term" value="F:transaminase activity"/>
    <property type="evidence" value="ECO:0007669"/>
    <property type="project" value="UniProtKB-KW"/>
</dbReference>
<accession>A0A940DIS2</accession>
<dbReference type="GO" id="GO:1901605">
    <property type="term" value="P:alpha-amino acid metabolic process"/>
    <property type="evidence" value="ECO:0007669"/>
    <property type="project" value="TreeGrafter"/>
</dbReference>
<dbReference type="PANTHER" id="PTHR42790:SF19">
    <property type="entry name" value="KYNURENINE_ALPHA-AMINOADIPATE AMINOTRANSFERASE, MITOCHONDRIAL"/>
    <property type="match status" value="1"/>
</dbReference>
<dbReference type="InterPro" id="IPR015422">
    <property type="entry name" value="PyrdxlP-dep_Trfase_small"/>
</dbReference>
<dbReference type="AlphaFoldDB" id="A0A940DIS2"/>
<dbReference type="PANTHER" id="PTHR42790">
    <property type="entry name" value="AMINOTRANSFERASE"/>
    <property type="match status" value="1"/>
</dbReference>
<evidence type="ECO:0000259" key="5">
    <source>
        <dbReference type="Pfam" id="PF00155"/>
    </source>
</evidence>
<comment type="caution">
    <text evidence="6">The sequence shown here is derived from an EMBL/GenBank/DDBJ whole genome shotgun (WGS) entry which is preliminary data.</text>
</comment>
<dbReference type="InterPro" id="IPR050859">
    <property type="entry name" value="Class-I_PLP-dep_aminotransf"/>
</dbReference>
<keyword evidence="3" id="KW-0808">Transferase</keyword>
<dbReference type="InterPro" id="IPR015421">
    <property type="entry name" value="PyrdxlP-dep_Trfase_major"/>
</dbReference>
<evidence type="ECO:0000256" key="1">
    <source>
        <dbReference type="ARBA" id="ARBA00001933"/>
    </source>
</evidence>
<evidence type="ECO:0000256" key="2">
    <source>
        <dbReference type="ARBA" id="ARBA00022576"/>
    </source>
</evidence>